<name>A0A183ASF3_9TREM</name>
<dbReference type="EMBL" id="UZAN01048135">
    <property type="protein sequence ID" value="VDP86136.1"/>
    <property type="molecule type" value="Genomic_DNA"/>
</dbReference>
<dbReference type="WBParaSite" id="ECPE_0000991901-mRNA-1">
    <property type="protein sequence ID" value="ECPE_0000991901-mRNA-1"/>
    <property type="gene ID" value="ECPE_0000991901"/>
</dbReference>
<protein>
    <submittedName>
        <fullName evidence="3">PH domain-containing protein</fullName>
    </submittedName>
</protein>
<sequence length="112" mass="12079">MLPETELFSLTDSDGAYLEFTDSQPFVTLVNCTNPSLTQWVQEQSSSSVFSASPGQSTQSTNFSSGSSPLVEATSFAEQLSSDKAELCEESHGNFVHYTDDLGFVRTGDAYG</sequence>
<proteinExistence type="predicted"/>
<accession>A0A183ASF3</accession>
<reference evidence="3" key="1">
    <citation type="submission" date="2016-06" db="UniProtKB">
        <authorList>
            <consortium name="WormBaseParasite"/>
        </authorList>
    </citation>
    <scope>IDENTIFICATION</scope>
</reference>
<organism evidence="3">
    <name type="scientific">Echinostoma caproni</name>
    <dbReference type="NCBI Taxonomy" id="27848"/>
    <lineage>
        <taxon>Eukaryota</taxon>
        <taxon>Metazoa</taxon>
        <taxon>Spiralia</taxon>
        <taxon>Lophotrochozoa</taxon>
        <taxon>Platyhelminthes</taxon>
        <taxon>Trematoda</taxon>
        <taxon>Digenea</taxon>
        <taxon>Plagiorchiida</taxon>
        <taxon>Echinostomata</taxon>
        <taxon>Echinostomatoidea</taxon>
        <taxon>Echinostomatidae</taxon>
        <taxon>Echinostoma</taxon>
    </lineage>
</organism>
<gene>
    <name evidence="1" type="ORF">ECPE_LOCUS9888</name>
</gene>
<dbReference type="Proteomes" id="UP000272942">
    <property type="component" value="Unassembled WGS sequence"/>
</dbReference>
<keyword evidence="2" id="KW-1185">Reference proteome</keyword>
<dbReference type="AlphaFoldDB" id="A0A183ASF3"/>
<evidence type="ECO:0000313" key="3">
    <source>
        <dbReference type="WBParaSite" id="ECPE_0000991901-mRNA-1"/>
    </source>
</evidence>
<evidence type="ECO:0000313" key="2">
    <source>
        <dbReference type="Proteomes" id="UP000272942"/>
    </source>
</evidence>
<reference evidence="1 2" key="2">
    <citation type="submission" date="2018-11" db="EMBL/GenBank/DDBJ databases">
        <authorList>
            <consortium name="Pathogen Informatics"/>
        </authorList>
    </citation>
    <scope>NUCLEOTIDE SEQUENCE [LARGE SCALE GENOMIC DNA]</scope>
    <source>
        <strain evidence="1 2">Egypt</strain>
    </source>
</reference>
<evidence type="ECO:0000313" key="1">
    <source>
        <dbReference type="EMBL" id="VDP86136.1"/>
    </source>
</evidence>